<dbReference type="InterPro" id="IPR050109">
    <property type="entry name" value="HTH-type_TetR-like_transc_reg"/>
</dbReference>
<dbReference type="EMBL" id="FOUY01000001">
    <property type="protein sequence ID" value="SFM60008.1"/>
    <property type="molecule type" value="Genomic_DNA"/>
</dbReference>
<dbReference type="AlphaFoldDB" id="A0A1I4S680"/>
<dbReference type="PANTHER" id="PTHR30055:SF234">
    <property type="entry name" value="HTH-TYPE TRANSCRIPTIONAL REGULATOR BETI"/>
    <property type="match status" value="1"/>
</dbReference>
<keyword evidence="3" id="KW-0804">Transcription</keyword>
<dbReference type="PROSITE" id="PS50977">
    <property type="entry name" value="HTH_TETR_2"/>
    <property type="match status" value="1"/>
</dbReference>
<protein>
    <submittedName>
        <fullName evidence="7">Transcriptional regulator, TetR family</fullName>
    </submittedName>
</protein>
<dbReference type="Gene3D" id="1.10.357.10">
    <property type="entry name" value="Tetracycline Repressor, domain 2"/>
    <property type="match status" value="1"/>
</dbReference>
<evidence type="ECO:0000259" key="6">
    <source>
        <dbReference type="PROSITE" id="PS50977"/>
    </source>
</evidence>
<keyword evidence="2 4" id="KW-0238">DNA-binding</keyword>
<dbReference type="SUPFAM" id="SSF46689">
    <property type="entry name" value="Homeodomain-like"/>
    <property type="match status" value="1"/>
</dbReference>
<dbReference type="PANTHER" id="PTHR30055">
    <property type="entry name" value="HTH-TYPE TRANSCRIPTIONAL REGULATOR RUTR"/>
    <property type="match status" value="1"/>
</dbReference>
<sequence length="201" mass="21467">MGLTRERIVDAAYTVLDEQGLSGLSMRRVAQDLDVRPGALYYHVANKQELLAEVATRILGDGPTAPDARSAAGELRDALRRVRDGAEVVSFVLAFRPEGLAPSRTFPELFADRLGPRQARWAARTLVHYVLGAVAEEQNRAELVRTGIVADEPGHAVEAEEAFRFGLDAVLQGLESAPALGPGGAGRDRGAERCGARAPGS</sequence>
<dbReference type="GO" id="GO:0003700">
    <property type="term" value="F:DNA-binding transcription factor activity"/>
    <property type="evidence" value="ECO:0007669"/>
    <property type="project" value="TreeGrafter"/>
</dbReference>
<evidence type="ECO:0000256" key="1">
    <source>
        <dbReference type="ARBA" id="ARBA00023015"/>
    </source>
</evidence>
<keyword evidence="8" id="KW-1185">Reference proteome</keyword>
<feature type="region of interest" description="Disordered" evidence="5">
    <location>
        <begin position="178"/>
        <end position="201"/>
    </location>
</feature>
<accession>A0A1I4S680</accession>
<dbReference type="PRINTS" id="PR00455">
    <property type="entry name" value="HTHTETR"/>
</dbReference>
<dbReference type="GO" id="GO:0000976">
    <property type="term" value="F:transcription cis-regulatory region binding"/>
    <property type="evidence" value="ECO:0007669"/>
    <property type="project" value="TreeGrafter"/>
</dbReference>
<evidence type="ECO:0000313" key="7">
    <source>
        <dbReference type="EMBL" id="SFM60008.1"/>
    </source>
</evidence>
<dbReference type="SUPFAM" id="SSF48498">
    <property type="entry name" value="Tetracyclin repressor-like, C-terminal domain"/>
    <property type="match status" value="1"/>
</dbReference>
<evidence type="ECO:0000256" key="3">
    <source>
        <dbReference type="ARBA" id="ARBA00023163"/>
    </source>
</evidence>
<dbReference type="OrthoDB" id="3819648at2"/>
<evidence type="ECO:0000256" key="5">
    <source>
        <dbReference type="SAM" id="MobiDB-lite"/>
    </source>
</evidence>
<evidence type="ECO:0000256" key="4">
    <source>
        <dbReference type="PROSITE-ProRule" id="PRU00335"/>
    </source>
</evidence>
<keyword evidence="1" id="KW-0805">Transcription regulation</keyword>
<dbReference type="Proteomes" id="UP000199614">
    <property type="component" value="Unassembled WGS sequence"/>
</dbReference>
<evidence type="ECO:0000313" key="8">
    <source>
        <dbReference type="Proteomes" id="UP000199614"/>
    </source>
</evidence>
<proteinExistence type="predicted"/>
<dbReference type="Gene3D" id="1.10.10.60">
    <property type="entry name" value="Homeodomain-like"/>
    <property type="match status" value="1"/>
</dbReference>
<organism evidence="7 8">
    <name type="scientific">Pseudonocardia ammonioxydans</name>
    <dbReference type="NCBI Taxonomy" id="260086"/>
    <lineage>
        <taxon>Bacteria</taxon>
        <taxon>Bacillati</taxon>
        <taxon>Actinomycetota</taxon>
        <taxon>Actinomycetes</taxon>
        <taxon>Pseudonocardiales</taxon>
        <taxon>Pseudonocardiaceae</taxon>
        <taxon>Pseudonocardia</taxon>
    </lineage>
</organism>
<dbReference type="InterPro" id="IPR001647">
    <property type="entry name" value="HTH_TetR"/>
</dbReference>
<feature type="DNA-binding region" description="H-T-H motif" evidence="4">
    <location>
        <begin position="25"/>
        <end position="44"/>
    </location>
</feature>
<gene>
    <name evidence="7" type="ORF">SAMN05216207_1001270</name>
</gene>
<dbReference type="Pfam" id="PF00440">
    <property type="entry name" value="TetR_N"/>
    <property type="match status" value="1"/>
</dbReference>
<dbReference type="STRING" id="260086.SAMN05216207_1001270"/>
<feature type="compositionally biased region" description="Basic and acidic residues" evidence="5">
    <location>
        <begin position="186"/>
        <end position="195"/>
    </location>
</feature>
<dbReference type="RefSeq" id="WP_093335910.1">
    <property type="nucleotide sequence ID" value="NZ_FOUY01000001.1"/>
</dbReference>
<dbReference type="InterPro" id="IPR009057">
    <property type="entry name" value="Homeodomain-like_sf"/>
</dbReference>
<name>A0A1I4S680_PSUAM</name>
<evidence type="ECO:0000256" key="2">
    <source>
        <dbReference type="ARBA" id="ARBA00023125"/>
    </source>
</evidence>
<dbReference type="InterPro" id="IPR036271">
    <property type="entry name" value="Tet_transcr_reg_TetR-rel_C_sf"/>
</dbReference>
<feature type="domain" description="HTH tetR-type" evidence="6">
    <location>
        <begin position="2"/>
        <end position="62"/>
    </location>
</feature>
<reference evidence="7 8" key="1">
    <citation type="submission" date="2016-10" db="EMBL/GenBank/DDBJ databases">
        <authorList>
            <person name="de Groot N.N."/>
        </authorList>
    </citation>
    <scope>NUCLEOTIDE SEQUENCE [LARGE SCALE GENOMIC DNA]</scope>
    <source>
        <strain evidence="7 8">CGMCC 4.1877</strain>
    </source>
</reference>